<dbReference type="Proteomes" id="UP000299102">
    <property type="component" value="Unassembled WGS sequence"/>
</dbReference>
<comment type="caution">
    <text evidence="2">The sequence shown here is derived from an EMBL/GenBank/DDBJ whole genome shotgun (WGS) entry which is preliminary data.</text>
</comment>
<reference evidence="2 3" key="1">
    <citation type="journal article" date="2019" name="Commun. Biol.">
        <title>The bagworm genome reveals a unique fibroin gene that provides high tensile strength.</title>
        <authorList>
            <person name="Kono N."/>
            <person name="Nakamura H."/>
            <person name="Ohtoshi R."/>
            <person name="Tomita M."/>
            <person name="Numata K."/>
            <person name="Arakawa K."/>
        </authorList>
    </citation>
    <scope>NUCLEOTIDE SEQUENCE [LARGE SCALE GENOMIC DNA]</scope>
</reference>
<sequence>MGPVPAARAEVRFYDLMSSSKFAIICPQTMSGIGSSVVGAKSYLIAPCIGKREGKKEKERMEKKEDNEKESRREIEAKERK</sequence>
<dbReference type="AlphaFoldDB" id="A0A4C1ZWM5"/>
<gene>
    <name evidence="2" type="ORF">EVAR_68540_1</name>
</gene>
<proteinExistence type="predicted"/>
<keyword evidence="3" id="KW-1185">Reference proteome</keyword>
<feature type="region of interest" description="Disordered" evidence="1">
    <location>
        <begin position="54"/>
        <end position="81"/>
    </location>
</feature>
<evidence type="ECO:0000313" key="3">
    <source>
        <dbReference type="Proteomes" id="UP000299102"/>
    </source>
</evidence>
<dbReference type="EMBL" id="BGZK01002171">
    <property type="protein sequence ID" value="GBP91449.1"/>
    <property type="molecule type" value="Genomic_DNA"/>
</dbReference>
<protein>
    <submittedName>
        <fullName evidence="2">Uncharacterized protein</fullName>
    </submittedName>
</protein>
<evidence type="ECO:0000313" key="2">
    <source>
        <dbReference type="EMBL" id="GBP91449.1"/>
    </source>
</evidence>
<evidence type="ECO:0000256" key="1">
    <source>
        <dbReference type="SAM" id="MobiDB-lite"/>
    </source>
</evidence>
<name>A0A4C1ZWM5_EUMVA</name>
<accession>A0A4C1ZWM5</accession>
<organism evidence="2 3">
    <name type="scientific">Eumeta variegata</name>
    <name type="common">Bagworm moth</name>
    <name type="synonym">Eumeta japonica</name>
    <dbReference type="NCBI Taxonomy" id="151549"/>
    <lineage>
        <taxon>Eukaryota</taxon>
        <taxon>Metazoa</taxon>
        <taxon>Ecdysozoa</taxon>
        <taxon>Arthropoda</taxon>
        <taxon>Hexapoda</taxon>
        <taxon>Insecta</taxon>
        <taxon>Pterygota</taxon>
        <taxon>Neoptera</taxon>
        <taxon>Endopterygota</taxon>
        <taxon>Lepidoptera</taxon>
        <taxon>Glossata</taxon>
        <taxon>Ditrysia</taxon>
        <taxon>Tineoidea</taxon>
        <taxon>Psychidae</taxon>
        <taxon>Oiketicinae</taxon>
        <taxon>Eumeta</taxon>
    </lineage>
</organism>